<reference evidence="2" key="1">
    <citation type="submission" date="2019-08" db="EMBL/GenBank/DDBJ databases">
        <title>Complete genome sequence of a mangrove-derived Streptomyces xiamenensis.</title>
        <authorList>
            <person name="Xu J."/>
        </authorList>
    </citation>
    <scope>NUCLEOTIDE SEQUENCE</scope>
    <source>
        <strain evidence="2">318</strain>
    </source>
</reference>
<dbReference type="RefSeq" id="WP_046725092.1">
    <property type="nucleotide sequence ID" value="NZ_CP009922.3"/>
</dbReference>
<evidence type="ECO:0000313" key="2">
    <source>
        <dbReference type="EMBL" id="AKG46208.1"/>
    </source>
</evidence>
<dbReference type="Proteomes" id="UP000034034">
    <property type="component" value="Chromosome"/>
</dbReference>
<accession>A0A0F7FZF2</accession>
<sequence length="188" mass="21164">MTDGAESNVPPAPCPGTPQEWRAYLNEYSEWYLSSLDEDELGEVTQEQFDARWLGHDPADERAIAATEERLGVALPPSLRAFLLASDGWGRVAEWIDSLRPCAEFAWFRDEHTGWASEDGGEEDDVFRYGLSIARGEDVFLLDTSDVLENGEYRAYLLAVKYGELSDPCDSFSELLTVGREEIQELMD</sequence>
<dbReference type="SMART" id="SM00860">
    <property type="entry name" value="SMI1_KNR4"/>
    <property type="match status" value="1"/>
</dbReference>
<dbReference type="AlphaFoldDB" id="A0A0F7FZF2"/>
<keyword evidence="3" id="KW-1185">Reference proteome</keyword>
<organism evidence="2 3">
    <name type="scientific">Streptomyces xiamenensis</name>
    <dbReference type="NCBI Taxonomy" id="408015"/>
    <lineage>
        <taxon>Bacteria</taxon>
        <taxon>Bacillati</taxon>
        <taxon>Actinomycetota</taxon>
        <taxon>Actinomycetes</taxon>
        <taxon>Kitasatosporales</taxon>
        <taxon>Streptomycetaceae</taxon>
        <taxon>Streptomyces</taxon>
    </lineage>
</organism>
<name>A0A0F7FZF2_9ACTN</name>
<dbReference type="STRING" id="408015.SXIM_48240"/>
<proteinExistence type="predicted"/>
<dbReference type="PATRIC" id="fig|408015.6.peg.4883"/>
<dbReference type="InterPro" id="IPR037883">
    <property type="entry name" value="Knr4/Smi1-like_sf"/>
</dbReference>
<feature type="domain" description="Knr4/Smi1-like" evidence="1">
    <location>
        <begin position="58"/>
        <end position="178"/>
    </location>
</feature>
<evidence type="ECO:0000259" key="1">
    <source>
        <dbReference type="SMART" id="SM00860"/>
    </source>
</evidence>
<dbReference type="HOGENOM" id="CLU_1352968_0_0_11"/>
<gene>
    <name evidence="2" type="ORF">SXIM_48240</name>
</gene>
<dbReference type="SUPFAM" id="SSF160631">
    <property type="entry name" value="SMI1/KNR4-like"/>
    <property type="match status" value="1"/>
</dbReference>
<dbReference type="Gene3D" id="3.40.1580.10">
    <property type="entry name" value="SMI1/KNR4-like"/>
    <property type="match status" value="1"/>
</dbReference>
<evidence type="ECO:0000313" key="3">
    <source>
        <dbReference type="Proteomes" id="UP000034034"/>
    </source>
</evidence>
<dbReference type="EMBL" id="CP009922">
    <property type="protein sequence ID" value="AKG46208.1"/>
    <property type="molecule type" value="Genomic_DNA"/>
</dbReference>
<protein>
    <submittedName>
        <fullName evidence="2">Cell wall assembly/cell proliferation coordinating protein, KNR4-like protein</fullName>
    </submittedName>
</protein>
<dbReference type="Pfam" id="PF09346">
    <property type="entry name" value="SMI1_KNR4"/>
    <property type="match status" value="1"/>
</dbReference>
<dbReference type="KEGG" id="sxi:SXIM_48240"/>
<dbReference type="InterPro" id="IPR018958">
    <property type="entry name" value="Knr4/Smi1-like_dom"/>
</dbReference>